<evidence type="ECO:0000313" key="1">
    <source>
        <dbReference type="EMBL" id="CAE7251582.1"/>
    </source>
</evidence>
<dbReference type="EMBL" id="CAJNDS010001202">
    <property type="protein sequence ID" value="CAE7251582.1"/>
    <property type="molecule type" value="Genomic_DNA"/>
</dbReference>
<dbReference type="OrthoDB" id="433959at2759"/>
<proteinExistence type="predicted"/>
<evidence type="ECO:0000313" key="2">
    <source>
        <dbReference type="Proteomes" id="UP000604046"/>
    </source>
</evidence>
<name>A0A812LT19_9DINO</name>
<organism evidence="1 2">
    <name type="scientific">Symbiodinium natans</name>
    <dbReference type="NCBI Taxonomy" id="878477"/>
    <lineage>
        <taxon>Eukaryota</taxon>
        <taxon>Sar</taxon>
        <taxon>Alveolata</taxon>
        <taxon>Dinophyceae</taxon>
        <taxon>Suessiales</taxon>
        <taxon>Symbiodiniaceae</taxon>
        <taxon>Symbiodinium</taxon>
    </lineage>
</organism>
<dbReference type="Proteomes" id="UP000604046">
    <property type="component" value="Unassembled WGS sequence"/>
</dbReference>
<accession>A0A812LT19</accession>
<comment type="caution">
    <text evidence="1">The sequence shown here is derived from an EMBL/GenBank/DDBJ whole genome shotgun (WGS) entry which is preliminary data.</text>
</comment>
<sequence length="316" mass="35280">MPEKGLRNVPLKVIYKPLNAYASEFVPGQPVSTQESFFASVVGLLAAYQEDESKLYMPPVLPAVPLADIAVMSAWARSMEAIYKDPFGSAKLLQTLFPDAAHVPPAPEVSPYVPPTDVDTSTARLLTVTACLLNFFFQNHILQTTPIVLEIIEKKLEGRWTKSGPWRKTLLQRPGCFTEGARGFLHIPEGVLRSFDVVPWQVAFELDDLVALLRFRQTRTCKAGPPLGYSAARSWLNKVPKELLPRLTSAVHGLNLRWAAPGHWLFEDAPELRCMVPGRRGHADFAVLALSFQREEPTHALRIRHEVSGITTRNPR</sequence>
<gene>
    <name evidence="1" type="ORF">SNAT2548_LOCUS12485</name>
</gene>
<reference evidence="1" key="1">
    <citation type="submission" date="2021-02" db="EMBL/GenBank/DDBJ databases">
        <authorList>
            <person name="Dougan E. K."/>
            <person name="Rhodes N."/>
            <person name="Thang M."/>
            <person name="Chan C."/>
        </authorList>
    </citation>
    <scope>NUCLEOTIDE SEQUENCE</scope>
</reference>
<dbReference type="AlphaFoldDB" id="A0A812LT19"/>
<keyword evidence="2" id="KW-1185">Reference proteome</keyword>
<protein>
    <submittedName>
        <fullName evidence="1">Uncharacterized protein</fullName>
    </submittedName>
</protein>